<feature type="region of interest" description="Disordered" evidence="1">
    <location>
        <begin position="972"/>
        <end position="1038"/>
    </location>
</feature>
<comment type="caution">
    <text evidence="2">The sequence shown here is derived from an EMBL/GenBank/DDBJ whole genome shotgun (WGS) entry which is preliminary data.</text>
</comment>
<dbReference type="InterPro" id="IPR016024">
    <property type="entry name" value="ARM-type_fold"/>
</dbReference>
<gene>
    <name evidence="2" type="ORF">BBOV_IV006030</name>
</gene>
<dbReference type="InParanoid" id="A7AQZ5"/>
<dbReference type="InterPro" id="IPR011989">
    <property type="entry name" value="ARM-like"/>
</dbReference>
<feature type="compositionally biased region" description="Polar residues" evidence="1">
    <location>
        <begin position="1000"/>
        <end position="1012"/>
    </location>
</feature>
<sequence>MTSPVRVKQERVSISYPTRLPDPAALVCSKMTSYPSLSVSILLEGSDAERAEKTQLLLLQLSRSHHSEHFNLESDATVFNTLLRSASGPLQVKLCELLVAYIKAVHLDTAIDDNEAGISSTADLWMFYRVIHDALVEFALPNVKAGDYCAMFLCNLISVCSSNRLFRDIVNLFGASVRENLVGVSEDNGSCELLATNARRVIGVMKLLLFLTKSFSTPPAPSAELCDISCSVITGTKTHLCRLYSYNVIAFLLRNILDPDIIRSTLPTLGPSQLKHVMALLKEANHLTDKRTWSYQYTCTPRLEDQDSGPVETVTAATLAAEPDPESNSRAVADVALRENEPDVPQEHLPGPPVIETNIETPRTMPLPHNSISFTPATHLTTGSIQDLPTTFRDTSRAVTRTDTASRGSVAPATARVSMQPSVASDTVSNFRPEWYRMLSAQFGIASSNKSGAIDREAWKRKNEVLTNVLDSLERVNGTLSLGAFGPQLVELLEAIFKFESAIPVILGGLRLLYYLLDKSGSALAKHMRNPSIIDLVFDRLKDTNSKVQSAAISCVAYLILYSDRGMVLDAVKRSLCHKTPQCRVAMCSIISGTVAIPEGAIGMYKELRQHKAQLIHILNTMSSDKNVKVRSASIECIRALNDPNFKPRVVDTSVKTVPRASSAPVQTVEQAATGPVKRKLVRRFLKRSMPKKRVETSVPAEASTVVAECLPTVDATTGPLLDHAVSQEHPVLVAPCDTETVNEVITSPRWESAPPEAPIDVTASPEPTVEVPYIPEIVDLGHLTPPRRVDSPGTRVDEAPAELNTSEPVNLEAKCTAWESTLNDAKELRDDIASSGQKRLELIELLCDALSRGTCDSVALRCLGRVLTCVKEMDQKVCQRECEVLLPALLECHNRHPEDSKICFGHLQVVSATDDLIALLPEDHLWRCEMLARLPSVDDSAVTLPGVVSEGPVAMNGDPGITVYRESVDASSMSPSPVMGDITSPSTSTPRVTKDAEALQSSHRTPSTRQLDVSPDSDVIIDNGSPRLSGGTHESDPLEKIPDAVVIHSKGDSTPVNRGMSPNTATLSPPKLDCDSRAMLDDPGTHIMATTTIANHDEPEFERFPSVVTEAAGDIDLCIPDQVDIQLYDTGAKDVSPGLSKLIGTEALPSEIGIQTSPSILESSLEPAIDNPEETGRIFSDGVTYSIRADSITSAALESARSSISRMLSCSVEHSDTGIRSSESFDSSMKLVESILADCSYVANFCLLSNYKDYHALVPSFYDEGMIDGCIERCQNVLSNISRFSDSRVLSALSPVLIDACHVSILRLCKEVENFNQLGIGITKVLEAIVSLIELFTAAACHLDGRALLQYCSVVIHCLALPKACFQENVKLYNGLSRLISVNALEQDIDILARLLVVSVELSVQSLRRGDGGRILLAMLRLTKIFQVQILLRLSCDKAVNSLTRSELYKCHSTFVAMLRTYLQGSERSASIESRVQDALRHSGIMMRSLCQAES</sequence>
<reference evidence="3" key="2">
    <citation type="journal article" date="2020" name="Data Brief">
        <title>Transcriptome dataset of Babesia bovis life stages within vertebrate and invertebrate hosts.</title>
        <authorList>
            <person name="Ueti M.W."/>
            <person name="Johnson W.C."/>
            <person name="Kappmeyer L.S."/>
            <person name="Herndon D.R."/>
            <person name="Mousel M.R."/>
            <person name="Reif K.E."/>
            <person name="Taus N.S."/>
            <person name="Ifeonu O.O."/>
            <person name="Silva J.C."/>
            <person name="Suarez C.E."/>
            <person name="Brayton K.A."/>
        </authorList>
    </citation>
    <scope>NUCLEOTIDE SEQUENCE [LARGE SCALE GENOMIC DNA]</scope>
</reference>
<dbReference type="eggNOG" id="ENOG502QURB">
    <property type="taxonomic scope" value="Eukaryota"/>
</dbReference>
<dbReference type="SUPFAM" id="SSF48371">
    <property type="entry name" value="ARM repeat"/>
    <property type="match status" value="1"/>
</dbReference>
<dbReference type="Gene3D" id="1.25.10.10">
    <property type="entry name" value="Leucine-rich Repeat Variant"/>
    <property type="match status" value="1"/>
</dbReference>
<name>A7AQZ5_BABBO</name>
<dbReference type="EMBL" id="AAXT01000002">
    <property type="protein sequence ID" value="EDO06964.1"/>
    <property type="molecule type" value="Genomic_DNA"/>
</dbReference>
<keyword evidence="3" id="KW-1185">Reference proteome</keyword>
<dbReference type="OMA" id="CRLYSYN"/>
<dbReference type="VEuPathDB" id="PiroplasmaDB:BBOV_IV006030"/>
<evidence type="ECO:0008006" key="4">
    <source>
        <dbReference type="Google" id="ProtNLM"/>
    </source>
</evidence>
<reference evidence="2 3" key="1">
    <citation type="journal article" date="2007" name="PLoS Pathog.">
        <title>Genome sequence of Babesia bovis and comparative analysis of apicomplexan hemoprotozoa.</title>
        <authorList>
            <person name="Brayton K.A."/>
            <person name="Lau A.O.T."/>
            <person name="Herndon D.R."/>
            <person name="Hannick L."/>
            <person name="Kappmeyer L.S."/>
            <person name="Berens S.J."/>
            <person name="Bidwell S.L."/>
            <person name="Brown W.C."/>
            <person name="Crabtree J."/>
            <person name="Fadrosh D."/>
            <person name="Feldblum T."/>
            <person name="Forberger H.A."/>
            <person name="Haas B.J."/>
            <person name="Howell J.M."/>
            <person name="Khouri H."/>
            <person name="Koo H."/>
            <person name="Mann D.J."/>
            <person name="Norimine J."/>
            <person name="Paulsen I.T."/>
            <person name="Radune D."/>
            <person name="Ren Q."/>
            <person name="Smith R.K. Jr."/>
            <person name="Suarez C.E."/>
            <person name="White O."/>
            <person name="Wortman J.R."/>
            <person name="Knowles D.P. Jr."/>
            <person name="McElwain T.F."/>
            <person name="Nene V.M."/>
        </authorList>
    </citation>
    <scope>NUCLEOTIDE SEQUENCE [LARGE SCALE GENOMIC DNA]</scope>
    <source>
        <strain evidence="2">T2Bo</strain>
    </source>
</reference>
<accession>A7AQZ5</accession>
<dbReference type="RefSeq" id="XP_001610532.1">
    <property type="nucleotide sequence ID" value="XM_001610482.1"/>
</dbReference>
<evidence type="ECO:0000256" key="1">
    <source>
        <dbReference type="SAM" id="MobiDB-lite"/>
    </source>
</evidence>
<feature type="region of interest" description="Disordered" evidence="1">
    <location>
        <begin position="1053"/>
        <end position="1074"/>
    </location>
</feature>
<proteinExistence type="predicted"/>
<feature type="compositionally biased region" description="Polar residues" evidence="1">
    <location>
        <begin position="1053"/>
        <end position="1068"/>
    </location>
</feature>
<dbReference type="Proteomes" id="UP000002173">
    <property type="component" value="Unassembled WGS sequence"/>
</dbReference>
<evidence type="ECO:0000313" key="3">
    <source>
        <dbReference type="Proteomes" id="UP000002173"/>
    </source>
</evidence>
<evidence type="ECO:0000313" key="2">
    <source>
        <dbReference type="EMBL" id="EDO06964.1"/>
    </source>
</evidence>
<dbReference type="KEGG" id="bbo:BBOV_IV006030"/>
<organism evidence="2 3">
    <name type="scientific">Babesia bovis</name>
    <dbReference type="NCBI Taxonomy" id="5865"/>
    <lineage>
        <taxon>Eukaryota</taxon>
        <taxon>Sar</taxon>
        <taxon>Alveolata</taxon>
        <taxon>Apicomplexa</taxon>
        <taxon>Aconoidasida</taxon>
        <taxon>Piroplasmida</taxon>
        <taxon>Babesiidae</taxon>
        <taxon>Babesia</taxon>
    </lineage>
</organism>
<reference evidence="3" key="3">
    <citation type="journal article" date="2021" name="Int. J. Parasitol.">
        <title>Comparative analysis of gene expression between Babesia bovis blood stages and kinetes allowed by improved genome annotation.</title>
        <authorList>
            <person name="Ueti M.W."/>
            <person name="Johnson W.C."/>
            <person name="Kappmeyer L.S."/>
            <person name="Herndon D.R."/>
            <person name="Mousel M.R."/>
            <person name="Reif K.E."/>
            <person name="Taus N.S."/>
            <person name="Ifeonu O.O."/>
            <person name="Silva J.C."/>
            <person name="Suarez C.E."/>
            <person name="Brayton K.A."/>
        </authorList>
    </citation>
    <scope>NUCLEOTIDE SEQUENCE [LARGE SCALE GENOMIC DNA]</scope>
</reference>
<dbReference type="GeneID" id="5478766"/>
<protein>
    <recommendedName>
        <fullName evidence="4">TOG domain-containing protein</fullName>
    </recommendedName>
</protein>